<dbReference type="OrthoDB" id="305319at2"/>
<keyword evidence="2 3" id="KW-0802">TPR repeat</keyword>
<evidence type="ECO:0000313" key="5">
    <source>
        <dbReference type="Proteomes" id="UP000006875"/>
    </source>
</evidence>
<dbReference type="Pfam" id="PF00515">
    <property type="entry name" value="TPR_1"/>
    <property type="match status" value="1"/>
</dbReference>
<dbReference type="PANTHER" id="PTHR44858:SF1">
    <property type="entry name" value="UDP-N-ACETYLGLUCOSAMINE--PEPTIDE N-ACETYLGLUCOSAMINYLTRANSFERASE SPINDLY-RELATED"/>
    <property type="match status" value="1"/>
</dbReference>
<dbReference type="InterPro" id="IPR019734">
    <property type="entry name" value="TPR_rpt"/>
</dbReference>
<sequence length="125" mass="14620">MIKTLFRKFDKNDFPGEQKKSEKEKKLLKICNKAIYSNPKNPVAYFNRGNLNFKLGNYMSALKDYNKAIRLNPKYLHAYHSRAITKEKLNYYNGAISDYNLILKIDSSDLLAHKNKNIILQKFIG</sequence>
<dbReference type="AlphaFoldDB" id="E3HE58"/>
<dbReference type="PANTHER" id="PTHR44858">
    <property type="entry name" value="TETRATRICOPEPTIDE REPEAT PROTEIN 6"/>
    <property type="match status" value="1"/>
</dbReference>
<keyword evidence="4" id="KW-0614">Plasmid</keyword>
<keyword evidence="1" id="KW-0677">Repeat</keyword>
<evidence type="ECO:0000313" key="4">
    <source>
        <dbReference type="EMBL" id="ADO84670.1"/>
    </source>
</evidence>
<keyword evidence="5" id="KW-1185">Reference proteome</keyword>
<dbReference type="HOGENOM" id="CLU_1989604_0_0_0"/>
<evidence type="ECO:0000256" key="3">
    <source>
        <dbReference type="PROSITE-ProRule" id="PRU00339"/>
    </source>
</evidence>
<dbReference type="PROSITE" id="PS50005">
    <property type="entry name" value="TPR"/>
    <property type="match status" value="1"/>
</dbReference>
<dbReference type="SMART" id="SM00028">
    <property type="entry name" value="TPR"/>
    <property type="match status" value="2"/>
</dbReference>
<name>E3HE58_ILYPC</name>
<protein>
    <submittedName>
        <fullName evidence="4">TPR repeat-containing protein</fullName>
    </submittedName>
</protein>
<gene>
    <name evidence="4" type="ordered locus">Ilyop_2934</name>
</gene>
<feature type="repeat" description="TPR" evidence="3">
    <location>
        <begin position="42"/>
        <end position="75"/>
    </location>
</feature>
<proteinExistence type="predicted"/>
<dbReference type="PROSITE" id="PS50293">
    <property type="entry name" value="TPR_REGION"/>
    <property type="match status" value="1"/>
</dbReference>
<dbReference type="eggNOG" id="COG0457">
    <property type="taxonomic scope" value="Bacteria"/>
</dbReference>
<dbReference type="InterPro" id="IPR050498">
    <property type="entry name" value="Ycf3"/>
</dbReference>
<dbReference type="InterPro" id="IPR011990">
    <property type="entry name" value="TPR-like_helical_dom_sf"/>
</dbReference>
<dbReference type="SUPFAM" id="SSF48452">
    <property type="entry name" value="TPR-like"/>
    <property type="match status" value="1"/>
</dbReference>
<evidence type="ECO:0000256" key="1">
    <source>
        <dbReference type="ARBA" id="ARBA00022737"/>
    </source>
</evidence>
<dbReference type="EMBL" id="CP002283">
    <property type="protein sequence ID" value="ADO84670.1"/>
    <property type="molecule type" value="Genomic_DNA"/>
</dbReference>
<evidence type="ECO:0000256" key="2">
    <source>
        <dbReference type="ARBA" id="ARBA00022803"/>
    </source>
</evidence>
<dbReference type="KEGG" id="ipo:Ilyop_2934"/>
<dbReference type="Proteomes" id="UP000006875">
    <property type="component" value="Plasmid pILYOP02"/>
</dbReference>
<reference evidence="4 5" key="1">
    <citation type="journal article" date="2010" name="Stand. Genomic Sci.">
        <title>Complete genome sequence of Ilyobacter polytropus type strain (CuHbu1).</title>
        <authorList>
            <person name="Sikorski J."/>
            <person name="Chertkov O."/>
            <person name="Lapidus A."/>
            <person name="Nolan M."/>
            <person name="Lucas S."/>
            <person name="Del Rio T.G."/>
            <person name="Tice H."/>
            <person name="Cheng J.F."/>
            <person name="Tapia R."/>
            <person name="Han C."/>
            <person name="Goodwin L."/>
            <person name="Pitluck S."/>
            <person name="Liolios K."/>
            <person name="Ivanova N."/>
            <person name="Mavromatis K."/>
            <person name="Mikhailova N."/>
            <person name="Pati A."/>
            <person name="Chen A."/>
            <person name="Palaniappan K."/>
            <person name="Land M."/>
            <person name="Hauser L."/>
            <person name="Chang Y.J."/>
            <person name="Jeffries C.D."/>
            <person name="Brambilla E."/>
            <person name="Yasawong M."/>
            <person name="Rohde M."/>
            <person name="Pukall R."/>
            <person name="Spring S."/>
            <person name="Goker M."/>
            <person name="Woyke T."/>
            <person name="Bristow J."/>
            <person name="Eisen J.A."/>
            <person name="Markowitz V."/>
            <person name="Hugenholtz P."/>
            <person name="Kyrpides N.C."/>
            <person name="Klenk H.P."/>
        </authorList>
    </citation>
    <scope>NUCLEOTIDE SEQUENCE [LARGE SCALE GENOMIC DNA]</scope>
    <source>
        <strain evidence="5">ATCC 51220 / DSM 2926 / LMG 16218 / CuHBu1</strain>
        <plasmid evidence="5">pILYOP02</plasmid>
    </source>
</reference>
<geneLocation type="plasmid" evidence="4 5">
    <name>pILYOP02</name>
</geneLocation>
<organism evidence="4 5">
    <name type="scientific">Ilyobacter polytropus (strain ATCC 51220 / DSM 2926 / LMG 16218 / CuHBu1)</name>
    <dbReference type="NCBI Taxonomy" id="572544"/>
    <lineage>
        <taxon>Bacteria</taxon>
        <taxon>Fusobacteriati</taxon>
        <taxon>Fusobacteriota</taxon>
        <taxon>Fusobacteriia</taxon>
        <taxon>Fusobacteriales</taxon>
        <taxon>Fusobacteriaceae</taxon>
        <taxon>Ilyobacter</taxon>
    </lineage>
</organism>
<dbReference type="Pfam" id="PF13181">
    <property type="entry name" value="TPR_8"/>
    <property type="match status" value="1"/>
</dbReference>
<accession>E3HE58</accession>
<dbReference type="Gene3D" id="1.25.40.10">
    <property type="entry name" value="Tetratricopeptide repeat domain"/>
    <property type="match status" value="1"/>
</dbReference>
<dbReference type="RefSeq" id="WP_013389321.1">
    <property type="nucleotide sequence ID" value="NC_014634.1"/>
</dbReference>